<feature type="non-terminal residue" evidence="4">
    <location>
        <position position="369"/>
    </location>
</feature>
<feature type="compositionally biased region" description="Basic residues" evidence="1">
    <location>
        <begin position="312"/>
        <end position="321"/>
    </location>
</feature>
<feature type="region of interest" description="Disordered" evidence="1">
    <location>
        <begin position="1"/>
        <end position="49"/>
    </location>
</feature>
<dbReference type="Pfam" id="PF14914">
    <property type="entry name" value="LRRC37AB_C"/>
    <property type="match status" value="1"/>
</dbReference>
<keyword evidence="2" id="KW-0812">Transmembrane</keyword>
<feature type="region of interest" description="Disordered" evidence="1">
    <location>
        <begin position="100"/>
        <end position="150"/>
    </location>
</feature>
<keyword evidence="2" id="KW-1133">Transmembrane helix</keyword>
<feature type="domain" description="LRRC37A/B like protein 1 C-terminal" evidence="3">
    <location>
        <begin position="153"/>
        <end position="285"/>
    </location>
</feature>
<feature type="region of interest" description="Disordered" evidence="1">
    <location>
        <begin position="312"/>
        <end position="334"/>
    </location>
</feature>
<sequence>TQNSSDAVEQNKEAHGMGDVGSAEDVKEAPSPEQGYVWTHSKHQQQASPYLNKNNQLFHDVLHNMNPEEPSPTRSEAEQRLNMNPHFPYNLSADTAANSTLESVAEDEGSPAAPELLPTLQTPETHWKRPKEGPDPLSEARSSDSPEDTLLEEDLSETKVRQHLRPLVPNKALQVFLAGVTRALQVDCTLPQLQPLCAKLLTRTGLLVKLVSGEEASSLAGRCHLQENISMSMAQGSTASSNLPGKGKAQHISGKRLLLVLLVSLIVTTSIVVICLIKVCCRKPAGSSQPQRTGKSQRRWFFQKLLPLRWQRNKPHPRKQGSHSSNQTKTKPQWLREVYLPLNDLQNKLYEDDSWDEEEEEIFNKFEPM</sequence>
<evidence type="ECO:0000259" key="3">
    <source>
        <dbReference type="Pfam" id="PF14914"/>
    </source>
</evidence>
<keyword evidence="2" id="KW-0472">Membrane</keyword>
<feature type="transmembrane region" description="Helical" evidence="2">
    <location>
        <begin position="257"/>
        <end position="279"/>
    </location>
</feature>
<name>A0A7L0WJ26_ALELA</name>
<keyword evidence="5" id="KW-1185">Reference proteome</keyword>
<reference evidence="4 5" key="1">
    <citation type="submission" date="2019-09" db="EMBL/GenBank/DDBJ databases">
        <title>Bird 10,000 Genomes (B10K) Project - Family phase.</title>
        <authorList>
            <person name="Zhang G."/>
        </authorList>
    </citation>
    <scope>NUCLEOTIDE SEQUENCE [LARGE SCALE GENOMIC DNA]</scope>
    <source>
        <strain evidence="4">B10K-DU-001-39</strain>
        <tissue evidence="4">Muscle</tissue>
    </source>
</reference>
<comment type="caution">
    <text evidence="4">The sequence shown here is derived from an EMBL/GenBank/DDBJ whole genome shotgun (WGS) entry which is preliminary data.</text>
</comment>
<feature type="compositionally biased region" description="Polar residues" evidence="1">
    <location>
        <begin position="322"/>
        <end position="331"/>
    </location>
</feature>
<dbReference type="EMBL" id="VXAV01008083">
    <property type="protein sequence ID" value="NXL91476.1"/>
    <property type="molecule type" value="Genomic_DNA"/>
</dbReference>
<evidence type="ECO:0000313" key="4">
    <source>
        <dbReference type="EMBL" id="NXL91476.1"/>
    </source>
</evidence>
<proteinExistence type="predicted"/>
<accession>A0A7L0WJ26</accession>
<dbReference type="OrthoDB" id="9424710at2759"/>
<dbReference type="PANTHER" id="PTHR23045:SF9">
    <property type="entry name" value="LEUCINE RICH REPEAT CONTAINING 37A-RELATED"/>
    <property type="match status" value="1"/>
</dbReference>
<organism evidence="4 5">
    <name type="scientific">Alectura lathami</name>
    <name type="common">Australian brush turkey</name>
    <dbReference type="NCBI Taxonomy" id="81907"/>
    <lineage>
        <taxon>Eukaryota</taxon>
        <taxon>Metazoa</taxon>
        <taxon>Chordata</taxon>
        <taxon>Craniata</taxon>
        <taxon>Vertebrata</taxon>
        <taxon>Euteleostomi</taxon>
        <taxon>Archelosauria</taxon>
        <taxon>Archosauria</taxon>
        <taxon>Dinosauria</taxon>
        <taxon>Saurischia</taxon>
        <taxon>Theropoda</taxon>
        <taxon>Coelurosauria</taxon>
        <taxon>Aves</taxon>
        <taxon>Neognathae</taxon>
        <taxon>Galloanserae</taxon>
        <taxon>Galliformes</taxon>
        <taxon>Megapodiidae</taxon>
        <taxon>Alectura</taxon>
    </lineage>
</organism>
<dbReference type="PANTHER" id="PTHR23045">
    <property type="entry name" value="LEUCINE-RICH REPEAT-CONTAINING PROTEIN 37A"/>
    <property type="match status" value="1"/>
</dbReference>
<evidence type="ECO:0000256" key="2">
    <source>
        <dbReference type="SAM" id="Phobius"/>
    </source>
</evidence>
<evidence type="ECO:0000256" key="1">
    <source>
        <dbReference type="SAM" id="MobiDB-lite"/>
    </source>
</evidence>
<gene>
    <name evidence="4" type="primary">Lrrc37a2</name>
    <name evidence="4" type="ORF">ALELAT_R15318</name>
</gene>
<feature type="non-terminal residue" evidence="4">
    <location>
        <position position="1"/>
    </location>
</feature>
<dbReference type="InterPro" id="IPR029423">
    <property type="entry name" value="LRRC37AB_C"/>
</dbReference>
<dbReference type="AlphaFoldDB" id="A0A7L0WJ26"/>
<protein>
    <submittedName>
        <fullName evidence="4">L37A2 protein</fullName>
    </submittedName>
</protein>
<dbReference type="Proteomes" id="UP000562322">
    <property type="component" value="Unassembled WGS sequence"/>
</dbReference>
<evidence type="ECO:0000313" key="5">
    <source>
        <dbReference type="Proteomes" id="UP000562322"/>
    </source>
</evidence>
<feature type="compositionally biased region" description="Basic and acidic residues" evidence="1">
    <location>
        <begin position="125"/>
        <end position="134"/>
    </location>
</feature>
<dbReference type="InterPro" id="IPR015753">
    <property type="entry name" value="LRRC37"/>
</dbReference>